<accession>A0A8S5LW83</accession>
<proteinExistence type="predicted"/>
<organism evidence="1">
    <name type="scientific">Myoviridae sp. ctplG2</name>
    <dbReference type="NCBI Taxonomy" id="2826700"/>
    <lineage>
        <taxon>Viruses</taxon>
        <taxon>Duplodnaviria</taxon>
        <taxon>Heunggongvirae</taxon>
        <taxon>Uroviricota</taxon>
        <taxon>Caudoviricetes</taxon>
    </lineage>
</organism>
<evidence type="ECO:0000313" key="1">
    <source>
        <dbReference type="EMBL" id="DAD74168.1"/>
    </source>
</evidence>
<reference evidence="1" key="1">
    <citation type="journal article" date="2021" name="Proc. Natl. Acad. Sci. U.S.A.">
        <title>A Catalog of Tens of Thousands of Viruses from Human Metagenomes Reveals Hidden Associations with Chronic Diseases.</title>
        <authorList>
            <person name="Tisza M.J."/>
            <person name="Buck C.B."/>
        </authorList>
    </citation>
    <scope>NUCLEOTIDE SEQUENCE</scope>
    <source>
        <strain evidence="1">CtplG2</strain>
    </source>
</reference>
<sequence>MTRIAPSRCDLTYNIKKVTPKSHLENSVKSRVARNRCESVTV</sequence>
<name>A0A8S5LW83_9CAUD</name>
<dbReference type="EMBL" id="BK014753">
    <property type="protein sequence ID" value="DAD74168.1"/>
    <property type="molecule type" value="Genomic_DNA"/>
</dbReference>
<protein>
    <submittedName>
        <fullName evidence="1">Uncharacterized protein</fullName>
    </submittedName>
</protein>